<dbReference type="EMBL" id="GL348716">
    <property type="protein sequence ID" value="EFH56760.1"/>
    <property type="molecule type" value="Genomic_DNA"/>
</dbReference>
<keyword evidence="2" id="KW-1185">Reference proteome</keyword>
<reference evidence="2" key="1">
    <citation type="journal article" date="2011" name="Nat. Genet.">
        <title>The Arabidopsis lyrata genome sequence and the basis of rapid genome size change.</title>
        <authorList>
            <person name="Hu T.T."/>
            <person name="Pattyn P."/>
            <person name="Bakker E.G."/>
            <person name="Cao J."/>
            <person name="Cheng J.-F."/>
            <person name="Clark R.M."/>
            <person name="Fahlgren N."/>
            <person name="Fawcett J.A."/>
            <person name="Grimwood J."/>
            <person name="Gundlach H."/>
            <person name="Haberer G."/>
            <person name="Hollister J.D."/>
            <person name="Ossowski S."/>
            <person name="Ottilar R.P."/>
            <person name="Salamov A.A."/>
            <person name="Schneeberger K."/>
            <person name="Spannagl M."/>
            <person name="Wang X."/>
            <person name="Yang L."/>
            <person name="Nasrallah M.E."/>
            <person name="Bergelson J."/>
            <person name="Carrington J.C."/>
            <person name="Gaut B.S."/>
            <person name="Schmutz J."/>
            <person name="Mayer K.F.X."/>
            <person name="Van de Peer Y."/>
            <person name="Grigoriev I.V."/>
            <person name="Nordborg M."/>
            <person name="Weigel D."/>
            <person name="Guo Y.-L."/>
        </authorList>
    </citation>
    <scope>NUCLEOTIDE SEQUENCE [LARGE SCALE GENOMIC DNA]</scope>
    <source>
        <strain evidence="2">cv. MN47</strain>
    </source>
</reference>
<evidence type="ECO:0000313" key="2">
    <source>
        <dbReference type="Proteomes" id="UP000008694"/>
    </source>
</evidence>
<accession>D7LFB5</accession>
<protein>
    <submittedName>
        <fullName evidence="1">Predicted protein</fullName>
    </submittedName>
</protein>
<gene>
    <name evidence="1" type="ORF">ARALYDRAFT_900828</name>
</gene>
<name>D7LFB5_ARALL</name>
<proteinExistence type="predicted"/>
<organism evidence="2">
    <name type="scientific">Arabidopsis lyrata subsp. lyrata</name>
    <name type="common">Lyre-leaved rock-cress</name>
    <dbReference type="NCBI Taxonomy" id="81972"/>
    <lineage>
        <taxon>Eukaryota</taxon>
        <taxon>Viridiplantae</taxon>
        <taxon>Streptophyta</taxon>
        <taxon>Embryophyta</taxon>
        <taxon>Tracheophyta</taxon>
        <taxon>Spermatophyta</taxon>
        <taxon>Magnoliopsida</taxon>
        <taxon>eudicotyledons</taxon>
        <taxon>Gunneridae</taxon>
        <taxon>Pentapetalae</taxon>
        <taxon>rosids</taxon>
        <taxon>malvids</taxon>
        <taxon>Brassicales</taxon>
        <taxon>Brassicaceae</taxon>
        <taxon>Camelineae</taxon>
        <taxon>Arabidopsis</taxon>
    </lineage>
</organism>
<evidence type="ECO:0000313" key="1">
    <source>
        <dbReference type="EMBL" id="EFH56760.1"/>
    </source>
</evidence>
<dbReference type="Proteomes" id="UP000008694">
    <property type="component" value="Unassembled WGS sequence"/>
</dbReference>
<dbReference type="HOGENOM" id="CLU_3144722_0_0_1"/>
<sequence>MATNRSSASNFTEKNCVLRHINNARSEMELSGEIVAGSENDATDGKDDV</sequence>
<dbReference type="AlphaFoldDB" id="D7LFB5"/>
<dbReference type="Gramene" id="scaffold_400329.1">
    <property type="protein sequence ID" value="scaffold_400329.1"/>
    <property type="gene ID" value="scaffold_400329.1"/>
</dbReference>